<evidence type="ECO:0000259" key="1">
    <source>
        <dbReference type="PROSITE" id="PS50978"/>
    </source>
</evidence>
<accession>A0A1H9TZK1</accession>
<dbReference type="PROSITE" id="PS50978">
    <property type="entry name" value="NEAT"/>
    <property type="match status" value="1"/>
</dbReference>
<reference evidence="3" key="1">
    <citation type="submission" date="2016-10" db="EMBL/GenBank/DDBJ databases">
        <authorList>
            <person name="Varghese N."/>
            <person name="Submissions S."/>
        </authorList>
    </citation>
    <scope>NUCLEOTIDE SEQUENCE [LARGE SCALE GENOMIC DNA]</scope>
    <source>
        <strain evidence="3">S9</strain>
    </source>
</reference>
<name>A0A1H9TZK1_9BACI</name>
<dbReference type="InterPro" id="IPR006635">
    <property type="entry name" value="NEAT_dom"/>
</dbReference>
<proteinExistence type="predicted"/>
<dbReference type="RefSeq" id="WP_093050898.1">
    <property type="nucleotide sequence ID" value="NZ_FOGT01000006.1"/>
</dbReference>
<gene>
    <name evidence="2" type="ORF">SAMN05518684_106187</name>
</gene>
<evidence type="ECO:0000313" key="3">
    <source>
        <dbReference type="Proteomes" id="UP000198571"/>
    </source>
</evidence>
<keyword evidence="3" id="KW-1185">Reference proteome</keyword>
<dbReference type="EMBL" id="FOGT01000006">
    <property type="protein sequence ID" value="SES02482.1"/>
    <property type="molecule type" value="Genomic_DNA"/>
</dbReference>
<dbReference type="Proteomes" id="UP000198571">
    <property type="component" value="Unassembled WGS sequence"/>
</dbReference>
<dbReference type="AlphaFoldDB" id="A0A1H9TZK1"/>
<evidence type="ECO:0000313" key="2">
    <source>
        <dbReference type="EMBL" id="SES02482.1"/>
    </source>
</evidence>
<protein>
    <submittedName>
        <fullName evidence="2">Intein N-terminal splicing region</fullName>
    </submittedName>
</protein>
<sequence>MDIETRIHLKDGRTIAIEDAFNLHKSFLDDFRTTRNNDGDLTFKDRDQEITVKAKNIVSFEIAILEK</sequence>
<organism evidence="2 3">
    <name type="scientific">Salipaludibacillus aurantiacus</name>
    <dbReference type="NCBI Taxonomy" id="1601833"/>
    <lineage>
        <taxon>Bacteria</taxon>
        <taxon>Bacillati</taxon>
        <taxon>Bacillota</taxon>
        <taxon>Bacilli</taxon>
        <taxon>Bacillales</taxon>
        <taxon>Bacillaceae</taxon>
    </lineage>
</organism>
<feature type="domain" description="NEAT" evidence="1">
    <location>
        <begin position="1"/>
        <end position="67"/>
    </location>
</feature>